<feature type="compositionally biased region" description="Basic residues" evidence="1">
    <location>
        <begin position="95"/>
        <end position="104"/>
    </location>
</feature>
<feature type="domain" description="PiggyBac transposable element-derived protein" evidence="2">
    <location>
        <begin position="153"/>
        <end position="527"/>
    </location>
</feature>
<dbReference type="Pfam" id="PF13843">
    <property type="entry name" value="DDE_Tnp_1_7"/>
    <property type="match status" value="1"/>
</dbReference>
<feature type="compositionally biased region" description="Low complexity" evidence="1">
    <location>
        <begin position="24"/>
        <end position="40"/>
    </location>
</feature>
<protein>
    <recommendedName>
        <fullName evidence="2">PiggyBac transposable element-derived protein domain-containing protein</fullName>
    </recommendedName>
</protein>
<feature type="compositionally biased region" description="Low complexity" evidence="1">
    <location>
        <begin position="51"/>
        <end position="61"/>
    </location>
</feature>
<evidence type="ECO:0000256" key="1">
    <source>
        <dbReference type="SAM" id="MobiDB-lite"/>
    </source>
</evidence>
<evidence type="ECO:0000313" key="3">
    <source>
        <dbReference type="EMBL" id="JAT14158.1"/>
    </source>
</evidence>
<proteinExistence type="predicted"/>
<dbReference type="AlphaFoldDB" id="A0A1B6KRU2"/>
<organism evidence="3">
    <name type="scientific">Graphocephala atropunctata</name>
    <dbReference type="NCBI Taxonomy" id="36148"/>
    <lineage>
        <taxon>Eukaryota</taxon>
        <taxon>Metazoa</taxon>
        <taxon>Ecdysozoa</taxon>
        <taxon>Arthropoda</taxon>
        <taxon>Hexapoda</taxon>
        <taxon>Insecta</taxon>
        <taxon>Pterygota</taxon>
        <taxon>Neoptera</taxon>
        <taxon>Paraneoptera</taxon>
        <taxon>Hemiptera</taxon>
        <taxon>Auchenorrhyncha</taxon>
        <taxon>Membracoidea</taxon>
        <taxon>Cicadellidae</taxon>
        <taxon>Cicadellinae</taxon>
        <taxon>Cicadellini</taxon>
        <taxon>Graphocephala</taxon>
    </lineage>
</organism>
<accession>A0A1B6KRU2</accession>
<sequence length="625" mass="71418">MSRSPISENTIAQQLADDSEFFSDSELNQIQSSSSSQVSESEVDDSDADPTYDPTPSTSTSFLSNRTINRSVLSSSEEDDPPDSVHTTSRPSAHLTRRPGRSRRSHDSSGSESEHESDGWENVLEDNDPGFNHTFEFNEIPGCKHCPPKNSPPITYFDLFFPMSFLNIIVTYTNMYARNFIRQNNHKFGNSSRHRVWKPVSFVEIKAFLAVIINMGLNKKPTIEMYWNTKSSQHIPWFSKMFARNRFESILKFFHMVDTTNLPKPNEPGYDPCARFNPIVDHANNVFRRYYTPNKQLSIDESLVGTKNHSQLLQYMPNKHHHKWGVKLWLLCDSVTNYCLSFCCYKGKRIGEQNNDTEGKGLGFTVVMKLLQMGNYLNKGFHIFVDNFFTSIPLAKALYLKLTHLTGTLRSNRKGIPPSMKGKFHVGQTKNCRKRFMLMVGSRLKKSQKKQVLLLSTNSEAKSELKSKKRGNKLFITSKPSVIRQYNSYMGGVDTSDQMLYCYLDERRTLKYWKKVTFHIFGRMITNLFILYKNNTDKPLSRLNFTVALVEGLAAEWLGDQAPERVQSAGGSGDPLDILPEKKERNCSVCSKISTSSGGKRKKTRYICKRCNKGVHPLCLPKHIC</sequence>
<name>A0A1B6KRU2_9HEMI</name>
<feature type="compositionally biased region" description="Polar residues" evidence="1">
    <location>
        <begin position="62"/>
        <end position="73"/>
    </location>
</feature>
<reference evidence="3" key="1">
    <citation type="submission" date="2015-11" db="EMBL/GenBank/DDBJ databases">
        <title>De novo transcriptome assembly of four potential Pierce s Disease insect vectors from Arizona vineyards.</title>
        <authorList>
            <person name="Tassone E.E."/>
        </authorList>
    </citation>
    <scope>NUCLEOTIDE SEQUENCE</scope>
</reference>
<feature type="compositionally biased region" description="Basic and acidic residues" evidence="1">
    <location>
        <begin position="105"/>
        <end position="118"/>
    </location>
</feature>
<gene>
    <name evidence="3" type="ORF">g.9768</name>
</gene>
<dbReference type="PANTHER" id="PTHR46599">
    <property type="entry name" value="PIGGYBAC TRANSPOSABLE ELEMENT-DERIVED PROTEIN 4"/>
    <property type="match status" value="1"/>
</dbReference>
<feature type="compositionally biased region" description="Acidic residues" evidence="1">
    <location>
        <begin position="41"/>
        <end position="50"/>
    </location>
</feature>
<evidence type="ECO:0000259" key="2">
    <source>
        <dbReference type="Pfam" id="PF13843"/>
    </source>
</evidence>
<dbReference type="PANTHER" id="PTHR46599:SF3">
    <property type="entry name" value="PIGGYBAC TRANSPOSABLE ELEMENT-DERIVED PROTEIN 4"/>
    <property type="match status" value="1"/>
</dbReference>
<dbReference type="InterPro" id="IPR029526">
    <property type="entry name" value="PGBD"/>
</dbReference>
<feature type="region of interest" description="Disordered" evidence="1">
    <location>
        <begin position="18"/>
        <end position="125"/>
    </location>
</feature>
<dbReference type="EMBL" id="GEBQ01025819">
    <property type="protein sequence ID" value="JAT14158.1"/>
    <property type="molecule type" value="Transcribed_RNA"/>
</dbReference>